<proteinExistence type="predicted"/>
<gene>
    <name evidence="2" type="ORF">UFOVP1324_28</name>
</gene>
<sequence length="70" mass="7846">MSLRANAEQRAEAAKTKPQRDKEARARVVANHKAAELANATNPPSRQVKRRPMIVKRRLAARRARMSSNG</sequence>
<evidence type="ECO:0000256" key="1">
    <source>
        <dbReference type="SAM" id="MobiDB-lite"/>
    </source>
</evidence>
<protein>
    <submittedName>
        <fullName evidence="2">Uncharacterized protein</fullName>
    </submittedName>
</protein>
<evidence type="ECO:0000313" key="2">
    <source>
        <dbReference type="EMBL" id="CAB4198801.1"/>
    </source>
</evidence>
<organism evidence="2">
    <name type="scientific">uncultured Caudovirales phage</name>
    <dbReference type="NCBI Taxonomy" id="2100421"/>
    <lineage>
        <taxon>Viruses</taxon>
        <taxon>Duplodnaviria</taxon>
        <taxon>Heunggongvirae</taxon>
        <taxon>Uroviricota</taxon>
        <taxon>Caudoviricetes</taxon>
        <taxon>Peduoviridae</taxon>
        <taxon>Maltschvirus</taxon>
        <taxon>Maltschvirus maltsch</taxon>
    </lineage>
</organism>
<feature type="compositionally biased region" description="Basic and acidic residues" evidence="1">
    <location>
        <begin position="7"/>
        <end position="26"/>
    </location>
</feature>
<reference evidence="2" key="1">
    <citation type="submission" date="2020-05" db="EMBL/GenBank/DDBJ databases">
        <authorList>
            <person name="Chiriac C."/>
            <person name="Salcher M."/>
            <person name="Ghai R."/>
            <person name="Kavagutti S V."/>
        </authorList>
    </citation>
    <scope>NUCLEOTIDE SEQUENCE</scope>
</reference>
<dbReference type="EMBL" id="LR797273">
    <property type="protein sequence ID" value="CAB4198801.1"/>
    <property type="molecule type" value="Genomic_DNA"/>
</dbReference>
<accession>A0A6J5RYD5</accession>
<feature type="region of interest" description="Disordered" evidence="1">
    <location>
        <begin position="1"/>
        <end position="26"/>
    </location>
</feature>
<name>A0A6J5RYD5_9CAUD</name>